<dbReference type="EMBL" id="WUYX01000028">
    <property type="protein sequence ID" value="MXV62223.1"/>
    <property type="molecule type" value="Genomic_DNA"/>
</dbReference>
<comment type="caution">
    <text evidence="1">The sequence shown here is derived from an EMBL/GenBank/DDBJ whole genome shotgun (WGS) entry which is preliminary data.</text>
</comment>
<dbReference type="SUPFAM" id="SSF53649">
    <property type="entry name" value="Alkaline phosphatase-like"/>
    <property type="match status" value="1"/>
</dbReference>
<dbReference type="OrthoDB" id="33550at2157"/>
<dbReference type="InterPro" id="IPR002591">
    <property type="entry name" value="Phosphodiest/P_Trfase"/>
</dbReference>
<accession>A0A6B0VLY5</accession>
<gene>
    <name evidence="1" type="ORF">GS429_09145</name>
</gene>
<protein>
    <submittedName>
        <fullName evidence="1">Phosphodiesterase</fullName>
    </submittedName>
</protein>
<dbReference type="PANTHER" id="PTHR10151:SF120">
    <property type="entry name" value="BIS(5'-ADENOSYL)-TRIPHOSPHATASE"/>
    <property type="match status" value="1"/>
</dbReference>
<dbReference type="RefSeq" id="WP_160064809.1">
    <property type="nucleotide sequence ID" value="NZ_WUYX01000028.1"/>
</dbReference>
<keyword evidence="2" id="KW-1185">Reference proteome</keyword>
<dbReference type="GO" id="GO:0016787">
    <property type="term" value="F:hydrolase activity"/>
    <property type="evidence" value="ECO:0007669"/>
    <property type="project" value="UniProtKB-ARBA"/>
</dbReference>
<dbReference type="AlphaFoldDB" id="A0A6B0VLY5"/>
<dbReference type="PANTHER" id="PTHR10151">
    <property type="entry name" value="ECTONUCLEOTIDE PYROPHOSPHATASE/PHOSPHODIESTERASE"/>
    <property type="match status" value="1"/>
</dbReference>
<proteinExistence type="predicted"/>
<reference evidence="1 2" key="1">
    <citation type="submission" date="2020-01" db="EMBL/GenBank/DDBJ databases">
        <title>Natronorubrum sp. JWXQ-INN 674 isolated from Inner Mongolia Autonomous Region of China.</title>
        <authorList>
            <person name="Xue Q."/>
        </authorList>
    </citation>
    <scope>NUCLEOTIDE SEQUENCE [LARGE SCALE GENOMIC DNA]</scope>
    <source>
        <strain evidence="1 2">JWXQ-INN-674</strain>
    </source>
</reference>
<name>A0A6B0VLY5_9EURY</name>
<dbReference type="Gene3D" id="3.40.720.10">
    <property type="entry name" value="Alkaline Phosphatase, subunit A"/>
    <property type="match status" value="2"/>
</dbReference>
<dbReference type="Proteomes" id="UP000434101">
    <property type="component" value="Unassembled WGS sequence"/>
</dbReference>
<evidence type="ECO:0000313" key="1">
    <source>
        <dbReference type="EMBL" id="MXV62223.1"/>
    </source>
</evidence>
<dbReference type="Pfam" id="PF01663">
    <property type="entry name" value="Phosphodiest"/>
    <property type="match status" value="1"/>
</dbReference>
<dbReference type="InterPro" id="IPR017850">
    <property type="entry name" value="Alkaline_phosphatase_core_sf"/>
</dbReference>
<sequence>MTGNAAKARTESSEGRNRMDALLVGIDAGCLSVFDRLSDEDVVPNLESLLETGVSAPLESQIPPWTPSAWPSMFTGVNPGKHGVFGFTGFDGYDFHVVKGDDVRAHRLWTLLDRHDRSSVVVNVPVTHPPDEIDGAIVPGFIGPENPPCHPEGILDDVRDEIGDYRVYPNYARGDDSLTDAEKLEEYCRLVEMRGEAFRYLSGRFEPDFGFLQFQKTDTVFHEFDGEWEKVEEVYAAADEQIGEVLEACNPRQVFVASDHGMGRYEKSEFRVNAFLEDAGYLETTLGGKGMPTWNLMRDDLRSGEQADEWEPSATERLAARLANVGITTHRIGVVLERLGLAEFAKAHAPDGVVRTGNEQVDFPNSTAYVRARTELGVRLNVEGRDPEGVVPEAEYDDVRAALIADLESVTAPDGDPIFETVAPREEYFDGPYADDAVDIVTIPTDFQHFLSAEPADEYFAETTEPWNHKLEGVFAASGEGIDASQSLEDPHLYDVAPTILSALGVAHSDRMDGRVLPIVEATEPTGYPDYAASERDTVDADVEDRLADLGYVE</sequence>
<organism evidence="1 2">
    <name type="scientific">Natronorubrum halalkaliphilum</name>
    <dbReference type="NCBI Taxonomy" id="2691917"/>
    <lineage>
        <taxon>Archaea</taxon>
        <taxon>Methanobacteriati</taxon>
        <taxon>Methanobacteriota</taxon>
        <taxon>Stenosarchaea group</taxon>
        <taxon>Halobacteria</taxon>
        <taxon>Halobacteriales</taxon>
        <taxon>Natrialbaceae</taxon>
        <taxon>Natronorubrum</taxon>
    </lineage>
</organism>
<evidence type="ECO:0000313" key="2">
    <source>
        <dbReference type="Proteomes" id="UP000434101"/>
    </source>
</evidence>